<keyword evidence="2 4" id="KW-0547">Nucleotide-binding</keyword>
<dbReference type="GO" id="GO:0005524">
    <property type="term" value="F:ATP binding"/>
    <property type="evidence" value="ECO:0007669"/>
    <property type="project" value="UniProtKB-UniRule"/>
</dbReference>
<keyword evidence="3 4" id="KW-0067">ATP-binding</keyword>
<dbReference type="EMBL" id="PVOB01000012">
    <property type="protein sequence ID" value="PRO96122.1"/>
    <property type="molecule type" value="Genomic_DNA"/>
</dbReference>
<feature type="domain" description="ATP-grasp" evidence="5">
    <location>
        <begin position="116"/>
        <end position="309"/>
    </location>
</feature>
<dbReference type="EMBL" id="RDCJ01000051">
    <property type="protein sequence ID" value="RMW49772.1"/>
    <property type="molecule type" value="Genomic_DNA"/>
</dbReference>
<keyword evidence="1" id="KW-0436">Ligase</keyword>
<dbReference type="InterPro" id="IPR052032">
    <property type="entry name" value="ATP-dep_AA_Ligase"/>
</dbReference>
<dbReference type="RefSeq" id="WP_101872763.1">
    <property type="nucleotide sequence ID" value="NZ_BOUG01000003.1"/>
</dbReference>
<gene>
    <name evidence="7" type="ORF">C6Y08_01130</name>
    <name evidence="8" type="ORF">D6U18_04935</name>
    <name evidence="6" type="ORF">RI555_14755</name>
</gene>
<organism evidence="6 11">
    <name type="scientific">Lactiplantibacillus pentosus</name>
    <name type="common">Lactobacillus pentosus</name>
    <dbReference type="NCBI Taxonomy" id="1589"/>
    <lineage>
        <taxon>Bacteria</taxon>
        <taxon>Bacillati</taxon>
        <taxon>Bacillota</taxon>
        <taxon>Bacilli</taxon>
        <taxon>Lactobacillales</taxon>
        <taxon>Lactobacillaceae</taxon>
        <taxon>Lactiplantibacillus</taxon>
    </lineage>
</organism>
<evidence type="ECO:0000313" key="11">
    <source>
        <dbReference type="Proteomes" id="UP001263852"/>
    </source>
</evidence>
<dbReference type="AlphaFoldDB" id="A0A2K9HYE7"/>
<accession>A0A2K9HYE7</accession>
<evidence type="ECO:0000256" key="1">
    <source>
        <dbReference type="ARBA" id="ARBA00022598"/>
    </source>
</evidence>
<dbReference type="EMBL" id="JAVLAO010000001">
    <property type="protein sequence ID" value="MDT7040204.1"/>
    <property type="molecule type" value="Genomic_DNA"/>
</dbReference>
<keyword evidence="9" id="KW-1185">Reference proteome</keyword>
<comment type="caution">
    <text evidence="6">The sequence shown here is derived from an EMBL/GenBank/DDBJ whole genome shotgun (WGS) entry which is preliminary data.</text>
</comment>
<dbReference type="Proteomes" id="UP000238378">
    <property type="component" value="Unassembled WGS sequence"/>
</dbReference>
<evidence type="ECO:0000256" key="2">
    <source>
        <dbReference type="ARBA" id="ARBA00022741"/>
    </source>
</evidence>
<reference evidence="6" key="3">
    <citation type="submission" date="2023-08" db="EMBL/GenBank/DDBJ databases">
        <authorList>
            <person name="Page C.A."/>
            <person name="Perez-Diaz I.M."/>
        </authorList>
    </citation>
    <scope>NUCLEOTIDE SEQUENCE</scope>
    <source>
        <strain evidence="6">1.8.9</strain>
    </source>
</reference>
<evidence type="ECO:0000259" key="5">
    <source>
        <dbReference type="PROSITE" id="PS50975"/>
    </source>
</evidence>
<protein>
    <submittedName>
        <fullName evidence="6">ATP-grasp domain-containing protein</fullName>
    </submittedName>
</protein>
<dbReference type="Pfam" id="PF02655">
    <property type="entry name" value="ATP-grasp_3"/>
    <property type="match status" value="1"/>
</dbReference>
<dbReference type="InterPro" id="IPR003806">
    <property type="entry name" value="ATP-grasp_PylC-type"/>
</dbReference>
<evidence type="ECO:0000256" key="3">
    <source>
        <dbReference type="ARBA" id="ARBA00022840"/>
    </source>
</evidence>
<dbReference type="PANTHER" id="PTHR43585">
    <property type="entry name" value="FUMIPYRROLE BIOSYNTHESIS PROTEIN C"/>
    <property type="match status" value="1"/>
</dbReference>
<dbReference type="Proteomes" id="UP000276249">
    <property type="component" value="Unassembled WGS sequence"/>
</dbReference>
<dbReference type="Gene3D" id="3.30.1490.20">
    <property type="entry name" value="ATP-grasp fold, A domain"/>
    <property type="match status" value="1"/>
</dbReference>
<dbReference type="SUPFAM" id="SSF56059">
    <property type="entry name" value="Glutathione synthetase ATP-binding domain-like"/>
    <property type="match status" value="1"/>
</dbReference>
<dbReference type="KEGG" id="lpg:BB562_01790"/>
<dbReference type="PANTHER" id="PTHR43585:SF2">
    <property type="entry name" value="ATP-GRASP ENZYME FSQD"/>
    <property type="match status" value="1"/>
</dbReference>
<dbReference type="InterPro" id="IPR011761">
    <property type="entry name" value="ATP-grasp"/>
</dbReference>
<reference evidence="7 9" key="1">
    <citation type="submission" date="2018-03" db="EMBL/GenBank/DDBJ databases">
        <title>Draft Genome Sequences of six Lactobacillus pentosus Strains Isolated from Brines of Traditionally Fermented Spanish-Style Green Table Olives.</title>
        <authorList>
            <person name="Calero-Delgado B."/>
            <person name="Martin-Platero A.M."/>
            <person name="Perez-Pulido A.J."/>
            <person name="Benitez-Cabello A."/>
            <person name="Casimiro-Soriguer C.S."/>
            <person name="Martinez-Bueno M."/>
            <person name="Arroyo-Lopez F.N."/>
            <person name="Rodriguez-Gomez F."/>
            <person name="Bautista-Gallego J."/>
            <person name="Garrido-Fernandez A."/>
            <person name="Jimenez-Diaz R."/>
        </authorList>
    </citation>
    <scope>NUCLEOTIDE SEQUENCE [LARGE SCALE GENOMIC DNA]</scope>
    <source>
        <strain evidence="7 9">IG2</strain>
    </source>
</reference>
<reference evidence="8 10" key="2">
    <citation type="submission" date="2018-10" db="EMBL/GenBank/DDBJ databases">
        <title>Genome sequences of five Lactobacillus pentosus strains isolated from brines of traditionally fermented spanish-style green table olives and differences between them.</title>
        <authorList>
            <person name="Jimenez Diaz R."/>
        </authorList>
    </citation>
    <scope>NUCLEOTIDE SEQUENCE [LARGE SCALE GENOMIC DNA]</scope>
    <source>
        <strain evidence="8 10">IG10</strain>
    </source>
</reference>
<dbReference type="PROSITE" id="PS50975">
    <property type="entry name" value="ATP_GRASP"/>
    <property type="match status" value="1"/>
</dbReference>
<evidence type="ECO:0000313" key="7">
    <source>
        <dbReference type="EMBL" id="PRO96122.1"/>
    </source>
</evidence>
<evidence type="ECO:0000313" key="8">
    <source>
        <dbReference type="EMBL" id="RMW49772.1"/>
    </source>
</evidence>
<name>A0A2K9HYE7_LACPE</name>
<evidence type="ECO:0000313" key="6">
    <source>
        <dbReference type="EMBL" id="MDT7040204.1"/>
    </source>
</evidence>
<dbReference type="InterPro" id="IPR013815">
    <property type="entry name" value="ATP_grasp_subdomain_1"/>
</dbReference>
<evidence type="ECO:0000313" key="10">
    <source>
        <dbReference type="Proteomes" id="UP000276249"/>
    </source>
</evidence>
<dbReference type="GO" id="GO:0016874">
    <property type="term" value="F:ligase activity"/>
    <property type="evidence" value="ECO:0007669"/>
    <property type="project" value="UniProtKB-KW"/>
</dbReference>
<dbReference type="Gene3D" id="3.30.470.20">
    <property type="entry name" value="ATP-grasp fold, B domain"/>
    <property type="match status" value="1"/>
</dbReference>
<proteinExistence type="predicted"/>
<sequence>MEIVILANLSIATLRLDEWLTADDNHYDVVTTSKKRAEYAAANFAANVTLTYVDDWYAEAALVGQIRRINDHNRIQKIISFRERDVLIAARLRKLFKVPGQRIENAILYRDKVKMKSYLREHGIPVTDFQAIDDLLDALCFIEAHENQYPFVIKPVSGGGSADTSVVHNVAEVMAAVAHHSGEPQMIESFVDGKMYHIDVLRVDHQVRYISTGRYLTDCLAFQHGVSTASAFLPYRTSESSRILAFANATLDVMPVEKDAIFHIEVFENSAGQLVLCEIACRAGGGRIVPLIEHNSHINLYKELLVHQIERDELSDLREGQMHNDKYVGFVLTAPRQGTVVAAPKQVPFEYVDDYEIYTQAGTVYGVPNSSVFATAFFDVHGSSVDEVSEKLAAVDNWMQHNLAYQ</sequence>
<dbReference type="Proteomes" id="UP001263852">
    <property type="component" value="Unassembled WGS sequence"/>
</dbReference>
<evidence type="ECO:0000313" key="9">
    <source>
        <dbReference type="Proteomes" id="UP000238378"/>
    </source>
</evidence>
<dbReference type="Gene3D" id="3.40.50.20">
    <property type="match status" value="1"/>
</dbReference>
<dbReference type="GO" id="GO:0046872">
    <property type="term" value="F:metal ion binding"/>
    <property type="evidence" value="ECO:0007669"/>
    <property type="project" value="InterPro"/>
</dbReference>
<evidence type="ECO:0000256" key="4">
    <source>
        <dbReference type="PROSITE-ProRule" id="PRU00409"/>
    </source>
</evidence>